<dbReference type="EMBL" id="JBBPBN010000023">
    <property type="protein sequence ID" value="KAK9011060.1"/>
    <property type="molecule type" value="Genomic_DNA"/>
</dbReference>
<sequence length="86" mass="9579">MFASEFSIVVSVRLLLFQFLSPGRSKTVICDLPVDLIKEENQLVLEEDGEPVQTSKTAEDFNFGSWGGSLSIKREMCAADEVFFKG</sequence>
<evidence type="ECO:0000256" key="1">
    <source>
        <dbReference type="SAM" id="SignalP"/>
    </source>
</evidence>
<dbReference type="Proteomes" id="UP001396334">
    <property type="component" value="Unassembled WGS sequence"/>
</dbReference>
<protein>
    <submittedName>
        <fullName evidence="2">Uncharacterized protein</fullName>
    </submittedName>
</protein>
<feature type="chain" id="PRO_5046381394" evidence="1">
    <location>
        <begin position="26"/>
        <end position="86"/>
    </location>
</feature>
<keyword evidence="3" id="KW-1185">Reference proteome</keyword>
<name>A0ABR2RDZ2_9ROSI</name>
<feature type="signal peptide" evidence="1">
    <location>
        <begin position="1"/>
        <end position="25"/>
    </location>
</feature>
<accession>A0ABR2RDZ2</accession>
<proteinExistence type="predicted"/>
<evidence type="ECO:0000313" key="3">
    <source>
        <dbReference type="Proteomes" id="UP001396334"/>
    </source>
</evidence>
<comment type="caution">
    <text evidence="2">The sequence shown here is derived from an EMBL/GenBank/DDBJ whole genome shotgun (WGS) entry which is preliminary data.</text>
</comment>
<evidence type="ECO:0000313" key="2">
    <source>
        <dbReference type="EMBL" id="KAK9011060.1"/>
    </source>
</evidence>
<gene>
    <name evidence="2" type="ORF">V6N11_043917</name>
</gene>
<organism evidence="2 3">
    <name type="scientific">Hibiscus sabdariffa</name>
    <name type="common">roselle</name>
    <dbReference type="NCBI Taxonomy" id="183260"/>
    <lineage>
        <taxon>Eukaryota</taxon>
        <taxon>Viridiplantae</taxon>
        <taxon>Streptophyta</taxon>
        <taxon>Embryophyta</taxon>
        <taxon>Tracheophyta</taxon>
        <taxon>Spermatophyta</taxon>
        <taxon>Magnoliopsida</taxon>
        <taxon>eudicotyledons</taxon>
        <taxon>Gunneridae</taxon>
        <taxon>Pentapetalae</taxon>
        <taxon>rosids</taxon>
        <taxon>malvids</taxon>
        <taxon>Malvales</taxon>
        <taxon>Malvaceae</taxon>
        <taxon>Malvoideae</taxon>
        <taxon>Hibiscus</taxon>
    </lineage>
</organism>
<reference evidence="2 3" key="1">
    <citation type="journal article" date="2024" name="G3 (Bethesda)">
        <title>Genome assembly of Hibiscus sabdariffa L. provides insights into metabolisms of medicinal natural products.</title>
        <authorList>
            <person name="Kim T."/>
        </authorList>
    </citation>
    <scope>NUCLEOTIDE SEQUENCE [LARGE SCALE GENOMIC DNA]</scope>
    <source>
        <strain evidence="2">TK-2024</strain>
        <tissue evidence="2">Old leaves</tissue>
    </source>
</reference>
<keyword evidence="1" id="KW-0732">Signal</keyword>